<feature type="region of interest" description="Disordered" evidence="1">
    <location>
        <begin position="69"/>
        <end position="95"/>
    </location>
</feature>
<protein>
    <submittedName>
        <fullName evidence="2">Uncharacterized protein</fullName>
    </submittedName>
</protein>
<organism evidence="2 3">
    <name type="scientific">Anguilla anguilla</name>
    <name type="common">European freshwater eel</name>
    <name type="synonym">Muraena anguilla</name>
    <dbReference type="NCBI Taxonomy" id="7936"/>
    <lineage>
        <taxon>Eukaryota</taxon>
        <taxon>Metazoa</taxon>
        <taxon>Chordata</taxon>
        <taxon>Craniata</taxon>
        <taxon>Vertebrata</taxon>
        <taxon>Euteleostomi</taxon>
        <taxon>Actinopterygii</taxon>
        <taxon>Neopterygii</taxon>
        <taxon>Teleostei</taxon>
        <taxon>Anguilliformes</taxon>
        <taxon>Anguillidae</taxon>
        <taxon>Anguilla</taxon>
    </lineage>
</organism>
<feature type="compositionally biased region" description="Basic and acidic residues" evidence="1">
    <location>
        <begin position="78"/>
        <end position="95"/>
    </location>
</feature>
<evidence type="ECO:0000313" key="2">
    <source>
        <dbReference type="EMBL" id="KAG5841473.1"/>
    </source>
</evidence>
<evidence type="ECO:0000313" key="3">
    <source>
        <dbReference type="Proteomes" id="UP001044222"/>
    </source>
</evidence>
<proteinExistence type="predicted"/>
<dbReference type="Proteomes" id="UP001044222">
    <property type="component" value="Chromosome 10"/>
</dbReference>
<sequence length="95" mass="10630">MQSHGGENSSTGFRREFSLYDVSAFPSRPSSSRNIRAISVFEDSCSEGPEFEKCRLAQYWCTGANMKPDSISNGLETPPEKMVEGRKAFQREDNA</sequence>
<gene>
    <name evidence="2" type="ORF">ANANG_G00199860</name>
</gene>
<name>A0A9D3M654_ANGAN</name>
<evidence type="ECO:0000256" key="1">
    <source>
        <dbReference type="SAM" id="MobiDB-lite"/>
    </source>
</evidence>
<keyword evidence="3" id="KW-1185">Reference proteome</keyword>
<comment type="caution">
    <text evidence="2">The sequence shown here is derived from an EMBL/GenBank/DDBJ whole genome shotgun (WGS) entry which is preliminary data.</text>
</comment>
<dbReference type="AlphaFoldDB" id="A0A9D3M654"/>
<accession>A0A9D3M654</accession>
<reference evidence="2" key="1">
    <citation type="submission" date="2021-01" db="EMBL/GenBank/DDBJ databases">
        <title>A chromosome-scale assembly of European eel, Anguilla anguilla.</title>
        <authorList>
            <person name="Henkel C."/>
            <person name="Jong-Raadsen S.A."/>
            <person name="Dufour S."/>
            <person name="Weltzien F.-A."/>
            <person name="Palstra A.P."/>
            <person name="Pelster B."/>
            <person name="Spaink H.P."/>
            <person name="Van Den Thillart G.E."/>
            <person name="Jansen H."/>
            <person name="Zahm M."/>
            <person name="Klopp C."/>
            <person name="Cedric C."/>
            <person name="Louis A."/>
            <person name="Berthelot C."/>
            <person name="Parey E."/>
            <person name="Roest Crollius H."/>
            <person name="Montfort J."/>
            <person name="Robinson-Rechavi M."/>
            <person name="Bucao C."/>
            <person name="Bouchez O."/>
            <person name="Gislard M."/>
            <person name="Lluch J."/>
            <person name="Milhes M."/>
            <person name="Lampietro C."/>
            <person name="Lopez Roques C."/>
            <person name="Donnadieu C."/>
            <person name="Braasch I."/>
            <person name="Desvignes T."/>
            <person name="Postlethwait J."/>
            <person name="Bobe J."/>
            <person name="Guiguen Y."/>
            <person name="Dirks R."/>
        </authorList>
    </citation>
    <scope>NUCLEOTIDE SEQUENCE</scope>
    <source>
        <strain evidence="2">Tag_6206</strain>
        <tissue evidence="2">Liver</tissue>
    </source>
</reference>
<dbReference type="EMBL" id="JAFIRN010000010">
    <property type="protein sequence ID" value="KAG5841473.1"/>
    <property type="molecule type" value="Genomic_DNA"/>
</dbReference>